<organism evidence="10 11">
    <name type="scientific">Permianibacter aggregans</name>
    <dbReference type="NCBI Taxonomy" id="1510150"/>
    <lineage>
        <taxon>Bacteria</taxon>
        <taxon>Pseudomonadati</taxon>
        <taxon>Pseudomonadota</taxon>
        <taxon>Gammaproteobacteria</taxon>
        <taxon>Pseudomonadales</taxon>
        <taxon>Pseudomonadaceae</taxon>
        <taxon>Permianibacter</taxon>
    </lineage>
</organism>
<evidence type="ECO:0000313" key="10">
    <source>
        <dbReference type="EMBL" id="TDQ49700.1"/>
    </source>
</evidence>
<keyword evidence="11" id="KW-1185">Reference proteome</keyword>
<comment type="subcellular location">
    <subcellularLocation>
        <location evidence="1">Cell membrane</location>
        <topology evidence="1">Multi-pass membrane protein</topology>
    </subcellularLocation>
</comment>
<dbReference type="Pfam" id="PF02687">
    <property type="entry name" value="FtsX"/>
    <property type="match status" value="1"/>
</dbReference>
<feature type="transmembrane region" description="Helical" evidence="7">
    <location>
        <begin position="369"/>
        <end position="391"/>
    </location>
</feature>
<dbReference type="Pfam" id="PF12704">
    <property type="entry name" value="MacB_PCD"/>
    <property type="match status" value="1"/>
</dbReference>
<dbReference type="GO" id="GO:0022857">
    <property type="term" value="F:transmembrane transporter activity"/>
    <property type="evidence" value="ECO:0007669"/>
    <property type="project" value="TreeGrafter"/>
</dbReference>
<feature type="transmembrane region" description="Helical" evidence="7">
    <location>
        <begin position="21"/>
        <end position="43"/>
    </location>
</feature>
<dbReference type="InterPro" id="IPR003838">
    <property type="entry name" value="ABC3_permease_C"/>
</dbReference>
<keyword evidence="2" id="KW-1003">Cell membrane</keyword>
<dbReference type="EMBL" id="SNYM01000003">
    <property type="protein sequence ID" value="TDQ49700.1"/>
    <property type="molecule type" value="Genomic_DNA"/>
</dbReference>
<name>A0A4R6UR18_9GAMM</name>
<evidence type="ECO:0000256" key="4">
    <source>
        <dbReference type="ARBA" id="ARBA00022989"/>
    </source>
</evidence>
<evidence type="ECO:0000256" key="6">
    <source>
        <dbReference type="ARBA" id="ARBA00038076"/>
    </source>
</evidence>
<keyword evidence="5 7" id="KW-0472">Membrane</keyword>
<feature type="transmembrane region" description="Helical" evidence="7">
    <location>
        <begin position="328"/>
        <end position="357"/>
    </location>
</feature>
<dbReference type="AlphaFoldDB" id="A0A4R6UR18"/>
<dbReference type="PANTHER" id="PTHR30572:SF4">
    <property type="entry name" value="ABC TRANSPORTER PERMEASE YTRF"/>
    <property type="match status" value="1"/>
</dbReference>
<comment type="caution">
    <text evidence="10">The sequence shown here is derived from an EMBL/GenBank/DDBJ whole genome shotgun (WGS) entry which is preliminary data.</text>
</comment>
<evidence type="ECO:0000256" key="5">
    <source>
        <dbReference type="ARBA" id="ARBA00023136"/>
    </source>
</evidence>
<dbReference type="RefSeq" id="WP_133588241.1">
    <property type="nucleotide sequence ID" value="NZ_CP037953.1"/>
</dbReference>
<dbReference type="InterPro" id="IPR025857">
    <property type="entry name" value="MacB_PCD"/>
</dbReference>
<feature type="transmembrane region" description="Helical" evidence="7">
    <location>
        <begin position="282"/>
        <end position="307"/>
    </location>
</feature>
<dbReference type="InterPro" id="IPR050250">
    <property type="entry name" value="Macrolide_Exporter_MacB"/>
</dbReference>
<evidence type="ECO:0000313" key="11">
    <source>
        <dbReference type="Proteomes" id="UP000295375"/>
    </source>
</evidence>
<accession>A0A4R6UR18</accession>
<comment type="similarity">
    <text evidence="6">Belongs to the ABC-4 integral membrane protein family.</text>
</comment>
<gene>
    <name evidence="10" type="ORF">EV696_10368</name>
</gene>
<feature type="domain" description="MacB-like periplasmic core" evidence="9">
    <location>
        <begin position="22"/>
        <end position="242"/>
    </location>
</feature>
<reference evidence="10 11" key="1">
    <citation type="submission" date="2019-03" db="EMBL/GenBank/DDBJ databases">
        <title>Genomic Encyclopedia of Type Strains, Phase IV (KMG-IV): sequencing the most valuable type-strain genomes for metagenomic binning, comparative biology and taxonomic classification.</title>
        <authorList>
            <person name="Goeker M."/>
        </authorList>
    </citation>
    <scope>NUCLEOTIDE SEQUENCE [LARGE SCALE GENOMIC DNA]</scope>
    <source>
        <strain evidence="10 11">DSM 103792</strain>
    </source>
</reference>
<dbReference type="GO" id="GO:0005886">
    <property type="term" value="C:plasma membrane"/>
    <property type="evidence" value="ECO:0007669"/>
    <property type="project" value="UniProtKB-SubCell"/>
</dbReference>
<feature type="domain" description="ABC3 transporter permease C-terminal" evidence="8">
    <location>
        <begin position="287"/>
        <end position="401"/>
    </location>
</feature>
<evidence type="ECO:0000256" key="3">
    <source>
        <dbReference type="ARBA" id="ARBA00022692"/>
    </source>
</evidence>
<dbReference type="PANTHER" id="PTHR30572">
    <property type="entry name" value="MEMBRANE COMPONENT OF TRANSPORTER-RELATED"/>
    <property type="match status" value="1"/>
</dbReference>
<sequence>MYSFLESFRLAFNSIRAHAMRSVLTTLGILIGVAATIGVVAIGQGMSHAIGSQFEGLGAQNVTIRAETSRMDQLQGKINRLTLTDYELLKSRLSGVSNITPVLFVGNAFGQARYKNNETVTQVFGTTSAYQDVNNSYPQEGRFLTISDDRANRKICVIGSKLIEDLKLPTDPIGDYLEIGSEWFKIVGVMESRGEIFGFSQDNYIMIPVGAAAALNGWSQNQNVQISMTIDDLAKFEEVKAYARLLLRQSHGLKAGDADTFKIETAQQIGDTFEQIMNTLTVVMSGIVGISLLVGGIGIMNIMLVSVTERTREIGICKAVGAKRHHILLQFLIEAVVLSLFGGLLGVGFGYLIGFAIASAFPVFPDALVPWWAVTLALGFSIMVGVVFGIAPAAKAARLDPIEALRHE</sequence>
<evidence type="ECO:0000256" key="2">
    <source>
        <dbReference type="ARBA" id="ARBA00022475"/>
    </source>
</evidence>
<keyword evidence="4 7" id="KW-1133">Transmembrane helix</keyword>
<dbReference type="Proteomes" id="UP000295375">
    <property type="component" value="Unassembled WGS sequence"/>
</dbReference>
<evidence type="ECO:0000259" key="9">
    <source>
        <dbReference type="Pfam" id="PF12704"/>
    </source>
</evidence>
<proteinExistence type="inferred from homology"/>
<protein>
    <submittedName>
        <fullName evidence="10">Putative ABC transport system permease protein</fullName>
    </submittedName>
</protein>
<evidence type="ECO:0000256" key="7">
    <source>
        <dbReference type="SAM" id="Phobius"/>
    </source>
</evidence>
<evidence type="ECO:0000256" key="1">
    <source>
        <dbReference type="ARBA" id="ARBA00004651"/>
    </source>
</evidence>
<dbReference type="OrthoDB" id="9770036at2"/>
<evidence type="ECO:0000259" key="8">
    <source>
        <dbReference type="Pfam" id="PF02687"/>
    </source>
</evidence>
<keyword evidence="3 7" id="KW-0812">Transmembrane</keyword>